<comment type="pathway">
    <text evidence="7">Cofactor biosynthesis; tetrahydrofolate biosynthesis; 4-aminobenzoate from chorismate: step 2/2.</text>
</comment>
<dbReference type="Gene3D" id="3.20.10.10">
    <property type="entry name" value="D-amino Acid Aminotransferase, subunit A, domain 2"/>
    <property type="match status" value="1"/>
</dbReference>
<evidence type="ECO:0000313" key="16">
    <source>
        <dbReference type="Proteomes" id="UP001139559"/>
    </source>
</evidence>
<evidence type="ECO:0000256" key="7">
    <source>
        <dbReference type="ARBA" id="ARBA00035633"/>
    </source>
</evidence>
<evidence type="ECO:0000256" key="5">
    <source>
        <dbReference type="ARBA" id="ARBA00022909"/>
    </source>
</evidence>
<dbReference type="EC" id="4.1.3.38" evidence="8 12"/>
<gene>
    <name evidence="15" type="primary">pabC</name>
    <name evidence="15" type="ORF">KP803_02255</name>
</gene>
<dbReference type="GO" id="GO:0008153">
    <property type="term" value="P:4-aminobenzoate biosynthetic process"/>
    <property type="evidence" value="ECO:0007669"/>
    <property type="project" value="UniProtKB-UniRule"/>
</dbReference>
<keyword evidence="6 15" id="KW-0456">Lyase</keyword>
<dbReference type="Pfam" id="PF01063">
    <property type="entry name" value="Aminotran_4"/>
    <property type="match status" value="1"/>
</dbReference>
<dbReference type="InterPro" id="IPR043131">
    <property type="entry name" value="BCAT-like_N"/>
</dbReference>
<keyword evidence="16" id="KW-1185">Reference proteome</keyword>
<dbReference type="RefSeq" id="WP_248007200.1">
    <property type="nucleotide sequence ID" value="NZ_JAJHVV010000001.1"/>
</dbReference>
<dbReference type="NCBIfam" id="TIGR03461">
    <property type="entry name" value="pabC_Proteo"/>
    <property type="match status" value="1"/>
</dbReference>
<evidence type="ECO:0000256" key="4">
    <source>
        <dbReference type="ARBA" id="ARBA00022898"/>
    </source>
</evidence>
<dbReference type="GO" id="GO:0046656">
    <property type="term" value="P:folic acid biosynthetic process"/>
    <property type="evidence" value="ECO:0007669"/>
    <property type="project" value="UniProtKB-KW"/>
</dbReference>
<sequence length="267" mass="29902">MFWVNGQPSEAISLTDRSFQYGDGCFTTMLTREGRIENWSAHQSRMERCLTLLNIDQPNWNQVQDWLKKAALTSPKGGLRLNITRGEGGRGYSCYGVSNINIVISHFAYPAQYKTWGEHGIELGVCHYQLGLNPHLAGHKHNNRLEQILAKQDIDSQGFFDGIVTDLQGHIVETTMANIFWIKEGSLYTPSLTNSGVAGVVREALLKKAKEKQLPINMGSFKLPALLNAEEVFITNSICEIVPVTKIKDKLFPVGPATREFQENYSS</sequence>
<comment type="catalytic activity">
    <reaction evidence="9">
        <text>4-amino-4-deoxychorismate = 4-aminobenzoate + pyruvate + H(+)</text>
        <dbReference type="Rhea" id="RHEA:16201"/>
        <dbReference type="ChEBI" id="CHEBI:15361"/>
        <dbReference type="ChEBI" id="CHEBI:15378"/>
        <dbReference type="ChEBI" id="CHEBI:17836"/>
        <dbReference type="ChEBI" id="CHEBI:58406"/>
        <dbReference type="EC" id="4.1.3.38"/>
    </reaction>
</comment>
<evidence type="ECO:0000256" key="11">
    <source>
        <dbReference type="ARBA" id="ARBA00069174"/>
    </source>
</evidence>
<evidence type="ECO:0000256" key="8">
    <source>
        <dbReference type="ARBA" id="ARBA00035676"/>
    </source>
</evidence>
<evidence type="ECO:0000256" key="10">
    <source>
        <dbReference type="ARBA" id="ARBA00054027"/>
    </source>
</evidence>
<organism evidence="15 16">
    <name type="scientific">Vibrio amylolyticus</name>
    <dbReference type="NCBI Taxonomy" id="2847292"/>
    <lineage>
        <taxon>Bacteria</taxon>
        <taxon>Pseudomonadati</taxon>
        <taxon>Pseudomonadota</taxon>
        <taxon>Gammaproteobacteria</taxon>
        <taxon>Vibrionales</taxon>
        <taxon>Vibrionaceae</taxon>
        <taxon>Vibrio</taxon>
    </lineage>
</organism>
<dbReference type="GO" id="GO:0008696">
    <property type="term" value="F:4-amino-4-deoxychorismate lyase activity"/>
    <property type="evidence" value="ECO:0007669"/>
    <property type="project" value="UniProtKB-UniRule"/>
</dbReference>
<comment type="similarity">
    <text evidence="2 13">Belongs to the class-IV pyridoxal-phosphate-dependent aminotransferase family.</text>
</comment>
<proteinExistence type="inferred from homology"/>
<keyword evidence="4 14" id="KW-0663">Pyridoxal phosphate</keyword>
<evidence type="ECO:0000256" key="1">
    <source>
        <dbReference type="ARBA" id="ARBA00001933"/>
    </source>
</evidence>
<comment type="subunit">
    <text evidence="3">Homodimer.</text>
</comment>
<evidence type="ECO:0000256" key="3">
    <source>
        <dbReference type="ARBA" id="ARBA00011738"/>
    </source>
</evidence>
<dbReference type="CDD" id="cd01559">
    <property type="entry name" value="ADCL_like"/>
    <property type="match status" value="1"/>
</dbReference>
<comment type="caution">
    <text evidence="15">The sequence shown here is derived from an EMBL/GenBank/DDBJ whole genome shotgun (WGS) entry which is preliminary data.</text>
</comment>
<dbReference type="Proteomes" id="UP001139559">
    <property type="component" value="Unassembled WGS sequence"/>
</dbReference>
<dbReference type="Gene3D" id="3.30.470.10">
    <property type="match status" value="1"/>
</dbReference>
<evidence type="ECO:0000256" key="9">
    <source>
        <dbReference type="ARBA" id="ARBA00049529"/>
    </source>
</evidence>
<evidence type="ECO:0000256" key="2">
    <source>
        <dbReference type="ARBA" id="ARBA00009320"/>
    </source>
</evidence>
<evidence type="ECO:0000256" key="6">
    <source>
        <dbReference type="ARBA" id="ARBA00023239"/>
    </source>
</evidence>
<dbReference type="InterPro" id="IPR050571">
    <property type="entry name" value="Class-IV_PLP-Dep_Aminotrnsfr"/>
</dbReference>
<comment type="function">
    <text evidence="10">Involved in the biosynthesis of p-aminobenzoate (PABA), a precursor of tetrahydrofolate. Converts 4-amino-4-deoxychorismate into 4-aminobenzoate (PABA) and pyruvate.</text>
</comment>
<dbReference type="InterPro" id="IPR017824">
    <property type="entry name" value="Aminodeoxychorismate_lyase_IV"/>
</dbReference>
<dbReference type="PANTHER" id="PTHR42743:SF2">
    <property type="entry name" value="AMINODEOXYCHORISMATE LYASE"/>
    <property type="match status" value="1"/>
</dbReference>
<evidence type="ECO:0000256" key="12">
    <source>
        <dbReference type="NCBIfam" id="TIGR03461"/>
    </source>
</evidence>
<reference evidence="15" key="1">
    <citation type="submission" date="2021-11" db="EMBL/GenBank/DDBJ databases">
        <title>Vibrio ZSDE26 sp. nov. and Vibrio ZSDZ34 sp. nov., isolated from coastal seawater in Qingdao.</title>
        <authorList>
            <person name="Zhang P."/>
        </authorList>
    </citation>
    <scope>NUCLEOTIDE SEQUENCE</scope>
    <source>
        <strain evidence="15">ZSDE26</strain>
    </source>
</reference>
<dbReference type="PROSITE" id="PS00770">
    <property type="entry name" value="AA_TRANSFER_CLASS_4"/>
    <property type="match status" value="1"/>
</dbReference>
<dbReference type="PANTHER" id="PTHR42743">
    <property type="entry name" value="AMINO-ACID AMINOTRANSFERASE"/>
    <property type="match status" value="1"/>
</dbReference>
<dbReference type="EMBL" id="JAJHVV010000001">
    <property type="protein sequence ID" value="MCK6262094.1"/>
    <property type="molecule type" value="Genomic_DNA"/>
</dbReference>
<dbReference type="GO" id="GO:0030170">
    <property type="term" value="F:pyridoxal phosphate binding"/>
    <property type="evidence" value="ECO:0007669"/>
    <property type="project" value="InterPro"/>
</dbReference>
<dbReference type="SUPFAM" id="SSF56752">
    <property type="entry name" value="D-aminoacid aminotransferase-like PLP-dependent enzymes"/>
    <property type="match status" value="1"/>
</dbReference>
<dbReference type="FunFam" id="3.20.10.10:FF:000002">
    <property type="entry name" value="D-alanine aminotransferase"/>
    <property type="match status" value="1"/>
</dbReference>
<dbReference type="GO" id="GO:0005829">
    <property type="term" value="C:cytosol"/>
    <property type="evidence" value="ECO:0007669"/>
    <property type="project" value="TreeGrafter"/>
</dbReference>
<comment type="cofactor">
    <cofactor evidence="1 14">
        <name>pyridoxal 5'-phosphate</name>
        <dbReference type="ChEBI" id="CHEBI:597326"/>
    </cofactor>
</comment>
<evidence type="ECO:0000313" key="15">
    <source>
        <dbReference type="EMBL" id="MCK6262094.1"/>
    </source>
</evidence>
<dbReference type="NCBIfam" id="NF004761">
    <property type="entry name" value="PRK06092.1"/>
    <property type="match status" value="1"/>
</dbReference>
<dbReference type="InterPro" id="IPR001544">
    <property type="entry name" value="Aminotrans_IV"/>
</dbReference>
<dbReference type="AlphaFoldDB" id="A0A9X1XFN4"/>
<dbReference type="InterPro" id="IPR043132">
    <property type="entry name" value="BCAT-like_C"/>
</dbReference>
<evidence type="ECO:0000256" key="13">
    <source>
        <dbReference type="RuleBase" id="RU004106"/>
    </source>
</evidence>
<dbReference type="InterPro" id="IPR018300">
    <property type="entry name" value="Aminotrans_IV_CS"/>
</dbReference>
<keyword evidence="5" id="KW-0289">Folate biosynthesis</keyword>
<name>A0A9X1XFN4_9VIBR</name>
<protein>
    <recommendedName>
        <fullName evidence="11 12">Aminodeoxychorismate lyase</fullName>
        <ecNumber evidence="8 12">4.1.3.38</ecNumber>
    </recommendedName>
</protein>
<evidence type="ECO:0000256" key="14">
    <source>
        <dbReference type="RuleBase" id="RU004516"/>
    </source>
</evidence>
<accession>A0A9X1XFN4</accession>
<dbReference type="InterPro" id="IPR036038">
    <property type="entry name" value="Aminotransferase-like"/>
</dbReference>